<keyword evidence="4 16" id="KW-0812">Transmembrane</keyword>
<protein>
    <recommendedName>
        <fullName evidence="12">Probable peptidoglycan glycosyltransferase FtsW</fullName>
        <ecNumber evidence="14">2.4.99.28</ecNumber>
    </recommendedName>
    <alternativeName>
        <fullName evidence="13">Cell division protein FtsW</fullName>
    </alternativeName>
    <alternativeName>
        <fullName evidence="10">Cell wall polymerase</fullName>
    </alternativeName>
    <alternativeName>
        <fullName evidence="9">Peptidoglycan polymerase</fullName>
    </alternativeName>
</protein>
<keyword evidence="7 16" id="KW-1133">Transmembrane helix</keyword>
<feature type="transmembrane region" description="Helical" evidence="16">
    <location>
        <begin position="306"/>
        <end position="327"/>
    </location>
</feature>
<evidence type="ECO:0000256" key="13">
    <source>
        <dbReference type="ARBA" id="ARBA00041418"/>
    </source>
</evidence>
<feature type="transmembrane region" description="Helical" evidence="16">
    <location>
        <begin position="273"/>
        <end position="294"/>
    </location>
</feature>
<dbReference type="GO" id="GO:0008955">
    <property type="term" value="F:peptidoglycan glycosyltransferase activity"/>
    <property type="evidence" value="ECO:0007669"/>
    <property type="project" value="UniProtKB-EC"/>
</dbReference>
<organism evidence="17 18">
    <name type="scientific">Candidatus Yonathbacteria bacterium RIFCSPHIGHO2_01_FULL_51_10</name>
    <dbReference type="NCBI Taxonomy" id="1802723"/>
    <lineage>
        <taxon>Bacteria</taxon>
        <taxon>Candidatus Yonathiibacteriota</taxon>
    </lineage>
</organism>
<evidence type="ECO:0000256" key="7">
    <source>
        <dbReference type="ARBA" id="ARBA00022989"/>
    </source>
</evidence>
<evidence type="ECO:0000256" key="15">
    <source>
        <dbReference type="ARBA" id="ARBA00049902"/>
    </source>
</evidence>
<proteinExistence type="inferred from homology"/>
<evidence type="ECO:0000256" key="16">
    <source>
        <dbReference type="SAM" id="Phobius"/>
    </source>
</evidence>
<evidence type="ECO:0000256" key="11">
    <source>
        <dbReference type="ARBA" id="ARBA00038053"/>
    </source>
</evidence>
<dbReference type="EMBL" id="MHUS01000010">
    <property type="protein sequence ID" value="OHA81537.1"/>
    <property type="molecule type" value="Genomic_DNA"/>
</dbReference>
<feature type="transmembrane region" description="Helical" evidence="16">
    <location>
        <begin position="188"/>
        <end position="205"/>
    </location>
</feature>
<comment type="subcellular location">
    <subcellularLocation>
        <location evidence="1">Membrane</location>
        <topology evidence="1">Multi-pass membrane protein</topology>
    </subcellularLocation>
</comment>
<dbReference type="STRING" id="1802723.A2675_03660"/>
<reference evidence="17 18" key="1">
    <citation type="journal article" date="2016" name="Nat. Commun.">
        <title>Thousands of microbial genomes shed light on interconnected biogeochemical processes in an aquifer system.</title>
        <authorList>
            <person name="Anantharaman K."/>
            <person name="Brown C.T."/>
            <person name="Hug L.A."/>
            <person name="Sharon I."/>
            <person name="Castelle C.J."/>
            <person name="Probst A.J."/>
            <person name="Thomas B.C."/>
            <person name="Singh A."/>
            <person name="Wilkins M.J."/>
            <person name="Karaoz U."/>
            <person name="Brodie E.L."/>
            <person name="Williams K.H."/>
            <person name="Hubbard S.S."/>
            <person name="Banfield J.F."/>
        </authorList>
    </citation>
    <scope>NUCLEOTIDE SEQUENCE [LARGE SCALE GENOMIC DNA]</scope>
</reference>
<evidence type="ECO:0000313" key="18">
    <source>
        <dbReference type="Proteomes" id="UP000176997"/>
    </source>
</evidence>
<evidence type="ECO:0000256" key="10">
    <source>
        <dbReference type="ARBA" id="ARBA00033270"/>
    </source>
</evidence>
<dbReference type="AlphaFoldDB" id="A0A1G2S954"/>
<evidence type="ECO:0000256" key="2">
    <source>
        <dbReference type="ARBA" id="ARBA00022676"/>
    </source>
</evidence>
<evidence type="ECO:0000256" key="12">
    <source>
        <dbReference type="ARBA" id="ARBA00041185"/>
    </source>
</evidence>
<feature type="transmembrane region" description="Helical" evidence="16">
    <location>
        <begin position="166"/>
        <end position="183"/>
    </location>
</feature>
<dbReference type="GO" id="GO:0009252">
    <property type="term" value="P:peptidoglycan biosynthetic process"/>
    <property type="evidence" value="ECO:0007669"/>
    <property type="project" value="UniProtKB-KW"/>
</dbReference>
<comment type="similarity">
    <text evidence="11">Belongs to the SEDS family. FtsW subfamily.</text>
</comment>
<dbReference type="GO" id="GO:0008360">
    <property type="term" value="P:regulation of cell shape"/>
    <property type="evidence" value="ECO:0007669"/>
    <property type="project" value="UniProtKB-KW"/>
</dbReference>
<accession>A0A1G2S954</accession>
<dbReference type="Pfam" id="PF01098">
    <property type="entry name" value="FTSW_RODA_SPOVE"/>
    <property type="match status" value="1"/>
</dbReference>
<feature type="transmembrane region" description="Helical" evidence="16">
    <location>
        <begin position="339"/>
        <end position="360"/>
    </location>
</feature>
<evidence type="ECO:0000256" key="4">
    <source>
        <dbReference type="ARBA" id="ARBA00022692"/>
    </source>
</evidence>
<dbReference type="GO" id="GO:0051301">
    <property type="term" value="P:cell division"/>
    <property type="evidence" value="ECO:0007669"/>
    <property type="project" value="InterPro"/>
</dbReference>
<name>A0A1G2S954_9BACT</name>
<keyword evidence="2" id="KW-0328">Glycosyltransferase</keyword>
<feature type="transmembrane region" description="Helical" evidence="16">
    <location>
        <begin position="12"/>
        <end position="34"/>
    </location>
</feature>
<evidence type="ECO:0000256" key="6">
    <source>
        <dbReference type="ARBA" id="ARBA00022984"/>
    </source>
</evidence>
<keyword evidence="3" id="KW-0808">Transferase</keyword>
<evidence type="ECO:0000256" key="1">
    <source>
        <dbReference type="ARBA" id="ARBA00004141"/>
    </source>
</evidence>
<feature type="transmembrane region" description="Helical" evidence="16">
    <location>
        <begin position="114"/>
        <end position="131"/>
    </location>
</feature>
<evidence type="ECO:0000256" key="3">
    <source>
        <dbReference type="ARBA" id="ARBA00022679"/>
    </source>
</evidence>
<dbReference type="InterPro" id="IPR001182">
    <property type="entry name" value="FtsW/RodA"/>
</dbReference>
<dbReference type="GO" id="GO:0032153">
    <property type="term" value="C:cell division site"/>
    <property type="evidence" value="ECO:0007669"/>
    <property type="project" value="TreeGrafter"/>
</dbReference>
<dbReference type="PANTHER" id="PTHR30474">
    <property type="entry name" value="CELL CYCLE PROTEIN"/>
    <property type="match status" value="1"/>
</dbReference>
<sequence>MRDHGVDKQLLILLLALIMGGLIIFYSASLGIFAKKGSEVFSNILISQIVFGLICGGVGCVAASYIPYRFWRSYALVLLIATMILAALVFIPGIGGSSGGAKRWIYLGPFSVQPSEFLKLGVVIYFAAFLSKLKGSARSSLQGTIAFGVLMAVTGALVLMEPDTGTFGIIAIATFAMLVVSGVPWKHVGMIVLIGVIGFGLFASVKPHVVSRLTTFIHPERDVQGAGYQLKQSLTAVGSGQISGRGFGKSLQKYYYLPEPVGDSIFAVAAEEFGFIGAMSILVAFLLFGARGLVIARRAPDQFSGLVVVGIVILIVTQAFINIASMIGVFPLTGVPLPFISHGGSALLAVLVGVGIVLNISRYMTKST</sequence>
<dbReference type="PANTHER" id="PTHR30474:SF2">
    <property type="entry name" value="PEPTIDOGLYCAN GLYCOSYLTRANSFERASE FTSW-RELATED"/>
    <property type="match status" value="1"/>
</dbReference>
<comment type="catalytic activity">
    <reaction evidence="15">
        <text>[GlcNAc-(1-&gt;4)-Mur2Ac(oyl-L-Ala-gamma-D-Glu-L-Lys-D-Ala-D-Ala)](n)-di-trans,octa-cis-undecaprenyl diphosphate + beta-D-GlcNAc-(1-&gt;4)-Mur2Ac(oyl-L-Ala-gamma-D-Glu-L-Lys-D-Ala-D-Ala)-di-trans,octa-cis-undecaprenyl diphosphate = [GlcNAc-(1-&gt;4)-Mur2Ac(oyl-L-Ala-gamma-D-Glu-L-Lys-D-Ala-D-Ala)](n+1)-di-trans,octa-cis-undecaprenyl diphosphate + di-trans,octa-cis-undecaprenyl diphosphate + H(+)</text>
        <dbReference type="Rhea" id="RHEA:23708"/>
        <dbReference type="Rhea" id="RHEA-COMP:9602"/>
        <dbReference type="Rhea" id="RHEA-COMP:9603"/>
        <dbReference type="ChEBI" id="CHEBI:15378"/>
        <dbReference type="ChEBI" id="CHEBI:58405"/>
        <dbReference type="ChEBI" id="CHEBI:60033"/>
        <dbReference type="ChEBI" id="CHEBI:78435"/>
        <dbReference type="EC" id="2.4.99.28"/>
    </reaction>
</comment>
<dbReference type="EC" id="2.4.99.28" evidence="14"/>
<dbReference type="GO" id="GO:0015648">
    <property type="term" value="F:lipid-linked peptidoglycan transporter activity"/>
    <property type="evidence" value="ECO:0007669"/>
    <property type="project" value="TreeGrafter"/>
</dbReference>
<feature type="transmembrane region" description="Helical" evidence="16">
    <location>
        <begin position="143"/>
        <end position="160"/>
    </location>
</feature>
<evidence type="ECO:0000256" key="9">
    <source>
        <dbReference type="ARBA" id="ARBA00032370"/>
    </source>
</evidence>
<evidence type="ECO:0000313" key="17">
    <source>
        <dbReference type="EMBL" id="OHA81537.1"/>
    </source>
</evidence>
<keyword evidence="8 16" id="KW-0472">Membrane</keyword>
<feature type="transmembrane region" description="Helical" evidence="16">
    <location>
        <begin position="73"/>
        <end position="94"/>
    </location>
</feature>
<evidence type="ECO:0000256" key="8">
    <source>
        <dbReference type="ARBA" id="ARBA00023136"/>
    </source>
</evidence>
<dbReference type="GO" id="GO:0005886">
    <property type="term" value="C:plasma membrane"/>
    <property type="evidence" value="ECO:0007669"/>
    <property type="project" value="TreeGrafter"/>
</dbReference>
<dbReference type="Proteomes" id="UP000176997">
    <property type="component" value="Unassembled WGS sequence"/>
</dbReference>
<evidence type="ECO:0000256" key="5">
    <source>
        <dbReference type="ARBA" id="ARBA00022960"/>
    </source>
</evidence>
<keyword evidence="6" id="KW-0573">Peptidoglycan synthesis</keyword>
<gene>
    <name evidence="17" type="ORF">A2675_03660</name>
</gene>
<evidence type="ECO:0000256" key="14">
    <source>
        <dbReference type="ARBA" id="ARBA00044770"/>
    </source>
</evidence>
<comment type="caution">
    <text evidence="17">The sequence shown here is derived from an EMBL/GenBank/DDBJ whole genome shotgun (WGS) entry which is preliminary data.</text>
</comment>
<feature type="transmembrane region" description="Helical" evidence="16">
    <location>
        <begin position="40"/>
        <end position="66"/>
    </location>
</feature>
<keyword evidence="5" id="KW-0133">Cell shape</keyword>